<dbReference type="InterPro" id="IPR050386">
    <property type="entry name" value="Glycosyl_hydrolase_5"/>
</dbReference>
<dbReference type="InterPro" id="IPR013783">
    <property type="entry name" value="Ig-like_fold"/>
</dbReference>
<dbReference type="SUPFAM" id="SSF51445">
    <property type="entry name" value="(Trans)glycosidases"/>
    <property type="match status" value="1"/>
</dbReference>
<evidence type="ECO:0000313" key="11">
    <source>
        <dbReference type="Proteomes" id="UP000243438"/>
    </source>
</evidence>
<dbReference type="InterPro" id="IPR017853">
    <property type="entry name" value="GH"/>
</dbReference>
<keyword evidence="6" id="KW-0624">Polysaccharide degradation</keyword>
<keyword evidence="2 7" id="KW-0378">Hydrolase</keyword>
<evidence type="ECO:0000256" key="3">
    <source>
        <dbReference type="ARBA" id="ARBA00023001"/>
    </source>
</evidence>
<evidence type="ECO:0000256" key="1">
    <source>
        <dbReference type="ARBA" id="ARBA00005641"/>
    </source>
</evidence>
<evidence type="ECO:0000313" key="10">
    <source>
        <dbReference type="EMBL" id="EXG77816.1"/>
    </source>
</evidence>
<keyword evidence="5 7" id="KW-0326">Glycosidase</keyword>
<name>A0ABN0RU98_9BACT</name>
<sequence>MKIRSVFSIILILLEAMTIQSCSTSNDTVTASELDVYKDSVSINTLDFPISSGSAVVGIKCDADWNAEVLDTSWVNISNHAGYGYADKWSYIKVAVSRNATTKRSTQLIISSGNLSKVVKINQNGATMDSGDPFESAYSLVSNIKLGYNLGNTLDANPDINQSWFNPKTVYDWETSWGQPITTQAMIDAITTKGFNIIRVPVTWYPHIDTDGNVDEAWMNRVEDVVKYVLKSGAYCILNVQHDCGAKDASRKDDAGWLVCDANRYSAISTRLKSLWKQIATRFKDYDEKLIFEAFNEILDSKYEWGDPTDANACMIVNKLEQDFVDAVRATGSKNEYRNLVCNPYGAGSTIPKLKGFAVPNDKHPNHIVASIHSYDPYNFCNDAGTNNISVFDSSCEKEVSDVITRTSNRFDDLGIPFFFGEFGAIDEKKSMSERIKYAKYAITQMRAKDTTGLWWMGLYDRNKNTWYESEIVDALLGVSSK</sequence>
<evidence type="ECO:0000256" key="4">
    <source>
        <dbReference type="ARBA" id="ARBA00023277"/>
    </source>
</evidence>
<dbReference type="InterPro" id="IPR001547">
    <property type="entry name" value="Glyco_hydro_5"/>
</dbReference>
<comment type="caution">
    <text evidence="10">The sequence shown here is derived from an EMBL/GenBank/DDBJ whole genome shotgun (WGS) entry which is preliminary data.</text>
</comment>
<feature type="domain" description="BACON" evidence="9">
    <location>
        <begin position="71"/>
        <end position="124"/>
    </location>
</feature>
<dbReference type="Gene3D" id="3.20.20.80">
    <property type="entry name" value="Glycosidases"/>
    <property type="match status" value="1"/>
</dbReference>
<protein>
    <submittedName>
        <fullName evidence="10">Endoglucanase</fullName>
    </submittedName>
</protein>
<dbReference type="InterPro" id="IPR024361">
    <property type="entry name" value="BACON"/>
</dbReference>
<dbReference type="CDD" id="cd14948">
    <property type="entry name" value="BACON"/>
    <property type="match status" value="1"/>
</dbReference>
<accession>A0ABN0RU98</accession>
<gene>
    <name evidence="10" type="ORF">XylorDRAFT_0163</name>
</gene>
<feature type="domain" description="Glycoside hydrolase family 5" evidence="8">
    <location>
        <begin position="169"/>
        <end position="457"/>
    </location>
</feature>
<evidence type="ECO:0000256" key="6">
    <source>
        <dbReference type="ARBA" id="ARBA00023326"/>
    </source>
</evidence>
<dbReference type="Pfam" id="PF13004">
    <property type="entry name" value="BACON"/>
    <property type="match status" value="1"/>
</dbReference>
<dbReference type="Pfam" id="PF00150">
    <property type="entry name" value="Cellulase"/>
    <property type="match status" value="1"/>
</dbReference>
<dbReference type="EMBL" id="JFBS01000001">
    <property type="protein sequence ID" value="EXG77816.1"/>
    <property type="molecule type" value="Genomic_DNA"/>
</dbReference>
<evidence type="ECO:0000256" key="5">
    <source>
        <dbReference type="ARBA" id="ARBA00023295"/>
    </source>
</evidence>
<dbReference type="RefSeq" id="WP_036876102.1">
    <property type="nucleotide sequence ID" value="NZ_KK073873.1"/>
</dbReference>
<dbReference type="PANTHER" id="PTHR31297:SF41">
    <property type="entry name" value="ENDOGLUCANASE, PUTATIVE (AFU_ORTHOLOGUE AFUA_5G01830)-RELATED"/>
    <property type="match status" value="1"/>
</dbReference>
<evidence type="ECO:0000259" key="8">
    <source>
        <dbReference type="Pfam" id="PF00150"/>
    </source>
</evidence>
<keyword evidence="4" id="KW-0119">Carbohydrate metabolism</keyword>
<dbReference type="PANTHER" id="PTHR31297">
    <property type="entry name" value="GLUCAN ENDO-1,6-BETA-GLUCOSIDASE B"/>
    <property type="match status" value="1"/>
</dbReference>
<reference evidence="10" key="1">
    <citation type="submission" date="2013-07" db="EMBL/GenBank/DDBJ databases">
        <authorList>
            <consortium name="DOE Joint Genome Institute"/>
            <person name="Anderson I."/>
            <person name="Huntemann M."/>
            <person name="Han J."/>
            <person name="Chen A."/>
            <person name="Kyrpides N."/>
            <person name="Mavromatis K."/>
            <person name="Markowitz V."/>
            <person name="Palaniappan K."/>
            <person name="Ivanova N."/>
            <person name="Schaumberg A."/>
            <person name="Pati A."/>
            <person name="Liolios K."/>
            <person name="Nordberg H.P."/>
            <person name="Cantor M.N."/>
            <person name="Hua S.X."/>
            <person name="Woyke T."/>
        </authorList>
    </citation>
    <scope>NUCLEOTIDE SEQUENCE [LARGE SCALE GENOMIC DNA]</scope>
    <source>
        <strain evidence="10">DSM 17970</strain>
    </source>
</reference>
<proteinExistence type="inferred from homology"/>
<evidence type="ECO:0000256" key="2">
    <source>
        <dbReference type="ARBA" id="ARBA00022801"/>
    </source>
</evidence>
<evidence type="ECO:0000256" key="7">
    <source>
        <dbReference type="RuleBase" id="RU361153"/>
    </source>
</evidence>
<keyword evidence="3" id="KW-0136">Cellulose degradation</keyword>
<dbReference type="Gene3D" id="2.60.40.10">
    <property type="entry name" value="Immunoglobulins"/>
    <property type="match status" value="1"/>
</dbReference>
<organism evidence="10 11">
    <name type="scientific">Xylanibacter oryzae DSM 17970</name>
    <dbReference type="NCBI Taxonomy" id="915438"/>
    <lineage>
        <taxon>Bacteria</taxon>
        <taxon>Pseudomonadati</taxon>
        <taxon>Bacteroidota</taxon>
        <taxon>Bacteroidia</taxon>
        <taxon>Bacteroidales</taxon>
        <taxon>Prevotellaceae</taxon>
        <taxon>Xylanibacter</taxon>
    </lineage>
</organism>
<comment type="similarity">
    <text evidence="1 7">Belongs to the glycosyl hydrolase 5 (cellulase A) family.</text>
</comment>
<evidence type="ECO:0000259" key="9">
    <source>
        <dbReference type="Pfam" id="PF13004"/>
    </source>
</evidence>
<dbReference type="Proteomes" id="UP000243438">
    <property type="component" value="Unassembled WGS sequence"/>
</dbReference>
<keyword evidence="11" id="KW-1185">Reference proteome</keyword>